<comment type="caution">
    <text evidence="1">The sequence shown here is derived from an EMBL/GenBank/DDBJ whole genome shotgun (WGS) entry which is preliminary data.</text>
</comment>
<dbReference type="Proteomes" id="UP000266177">
    <property type="component" value="Unassembled WGS sequence"/>
</dbReference>
<name>A0A3A3GTR3_PANTH</name>
<organism evidence="1 2">
    <name type="scientific">Paenibacillus thiaminolyticus</name>
    <name type="common">Bacillus thiaminolyticus</name>
    <dbReference type="NCBI Taxonomy" id="49283"/>
    <lineage>
        <taxon>Bacteria</taxon>
        <taxon>Bacillati</taxon>
        <taxon>Bacillota</taxon>
        <taxon>Bacilli</taxon>
        <taxon>Bacillales</taxon>
        <taxon>Paenibacillaceae</taxon>
        <taxon>Paenibacillus</taxon>
    </lineage>
</organism>
<evidence type="ECO:0000313" key="2">
    <source>
        <dbReference type="Proteomes" id="UP000266177"/>
    </source>
</evidence>
<evidence type="ECO:0008006" key="3">
    <source>
        <dbReference type="Google" id="ProtNLM"/>
    </source>
</evidence>
<evidence type="ECO:0000313" key="1">
    <source>
        <dbReference type="EMBL" id="RJG20832.1"/>
    </source>
</evidence>
<accession>A0A3A3GTR3</accession>
<dbReference type="OrthoDB" id="2382349at2"/>
<reference evidence="1 2" key="1">
    <citation type="submission" date="2018-09" db="EMBL/GenBank/DDBJ databases">
        <title>Paenibacillus SK2017-BO5.</title>
        <authorList>
            <person name="Piskunova J.V."/>
            <person name="Dubiley S.A."/>
            <person name="Severinov K.V."/>
        </authorList>
    </citation>
    <scope>NUCLEOTIDE SEQUENCE [LARGE SCALE GENOMIC DNA]</scope>
    <source>
        <strain evidence="1 2">BO5</strain>
    </source>
</reference>
<proteinExistence type="predicted"/>
<dbReference type="RefSeq" id="WP_119795813.1">
    <property type="nucleotide sequence ID" value="NZ_QYZD01000030.1"/>
</dbReference>
<dbReference type="AlphaFoldDB" id="A0A3A3GTR3"/>
<dbReference type="EMBL" id="QYZD01000030">
    <property type="protein sequence ID" value="RJG20832.1"/>
    <property type="molecule type" value="Genomic_DNA"/>
</dbReference>
<gene>
    <name evidence="1" type="ORF">DQX05_23525</name>
</gene>
<sequence length="88" mass="9656">MPYGQQSHPSMKPLSAKELEYIVDSISNEDLLIKQCAATAASTNNAAIQQTLVQMVSAHQQHMNLLVQSLQQHAQIAPAQSQQQTQSQ</sequence>
<protein>
    <recommendedName>
        <fullName evidence="3">Spore coat protein</fullName>
    </recommendedName>
</protein>